<name>A0A8S0XC76_9FIRM</name>
<proteinExistence type="predicted"/>
<keyword evidence="2" id="KW-1133">Transmembrane helix</keyword>
<evidence type="ECO:0000313" key="4">
    <source>
        <dbReference type="EMBL" id="CEJ08021.1"/>
    </source>
</evidence>
<gene>
    <name evidence="4" type="ORF">DEACI_2496</name>
    <name evidence="3" type="ORF">DEACI_2808</name>
</gene>
<accession>A0A8S0XC76</accession>
<dbReference type="EMBL" id="CDGJ01000078">
    <property type="protein sequence ID" value="CEJ08021.1"/>
    <property type="molecule type" value="Genomic_DNA"/>
</dbReference>
<dbReference type="Pfam" id="PF09546">
    <property type="entry name" value="Spore_III_AE"/>
    <property type="match status" value="1"/>
</dbReference>
<dbReference type="RefSeq" id="WP_240985557.1">
    <property type="nucleotide sequence ID" value="NZ_CDGJ01000078.1"/>
</dbReference>
<organism evidence="3">
    <name type="scientific">Acididesulfobacillus acetoxydans</name>
    <dbReference type="NCBI Taxonomy" id="1561005"/>
    <lineage>
        <taxon>Bacteria</taxon>
        <taxon>Bacillati</taxon>
        <taxon>Bacillota</taxon>
        <taxon>Clostridia</taxon>
        <taxon>Eubacteriales</taxon>
        <taxon>Peptococcaceae</taxon>
        <taxon>Acididesulfobacillus</taxon>
    </lineage>
</organism>
<dbReference type="InterPro" id="IPR014194">
    <property type="entry name" value="Spore_III_AE"/>
</dbReference>
<feature type="transmembrane region" description="Helical" evidence="2">
    <location>
        <begin position="288"/>
        <end position="310"/>
    </location>
</feature>
<dbReference type="EMBL" id="LR746496">
    <property type="protein sequence ID" value="CAA7602136.1"/>
    <property type="molecule type" value="Genomic_DNA"/>
</dbReference>
<feature type="region of interest" description="Disordered" evidence="1">
    <location>
        <begin position="35"/>
        <end position="92"/>
    </location>
</feature>
<feature type="transmembrane region" description="Helical" evidence="2">
    <location>
        <begin position="363"/>
        <end position="391"/>
    </location>
</feature>
<keyword evidence="2" id="KW-0472">Membrane</keyword>
<dbReference type="KEGG" id="aacx:DEACI_2808"/>
<feature type="transmembrane region" description="Helical" evidence="2">
    <location>
        <begin position="250"/>
        <end position="276"/>
    </location>
</feature>
<dbReference type="Proteomes" id="UP001071230">
    <property type="component" value="Unassembled WGS sequence"/>
</dbReference>
<evidence type="ECO:0000313" key="5">
    <source>
        <dbReference type="Proteomes" id="UP001071230"/>
    </source>
</evidence>
<evidence type="ECO:0000256" key="1">
    <source>
        <dbReference type="SAM" id="MobiDB-lite"/>
    </source>
</evidence>
<reference evidence="4" key="1">
    <citation type="submission" date="2014-11" db="EMBL/GenBank/DDBJ databases">
        <authorList>
            <person name="Hornung B.V."/>
        </authorList>
    </citation>
    <scope>NUCLEOTIDE SEQUENCE</scope>
    <source>
        <strain evidence="4">INE</strain>
    </source>
</reference>
<keyword evidence="5" id="KW-1185">Reference proteome</keyword>
<dbReference type="Proteomes" id="UP000836597">
    <property type="component" value="Chromosome"/>
</dbReference>
<keyword evidence="2" id="KW-0812">Transmembrane</keyword>
<feature type="transmembrane region" description="Helical" evidence="2">
    <location>
        <begin position="219"/>
        <end position="244"/>
    </location>
</feature>
<evidence type="ECO:0000313" key="3">
    <source>
        <dbReference type="EMBL" id="CAA7602136.1"/>
    </source>
</evidence>
<feature type="transmembrane region" description="Helical" evidence="2">
    <location>
        <begin position="412"/>
        <end position="435"/>
    </location>
</feature>
<reference evidence="3" key="2">
    <citation type="submission" date="2020-01" db="EMBL/GenBank/DDBJ databases">
        <authorList>
            <person name="Hornung B."/>
        </authorList>
    </citation>
    <scope>NUCLEOTIDE SEQUENCE</scope>
    <source>
        <strain evidence="3">PacBioINE</strain>
    </source>
</reference>
<protein>
    <submittedName>
        <fullName evidence="3">Stage III sporulation protein AE</fullName>
    </submittedName>
</protein>
<sequence length="445" mass="47251">MKVRLGVIFFFFFLMLGTTPRSLLAAEKGPSTLPSGWVQNSGVNISGQDPGQSAGQNWVQSSGQGQVQTPDASAGQSMSQSTGQSPTPSADLSQQVDLSKMQGFLQGIDQEAQASLPGFSLTGLLEGLKQGKLDLKPQDIMRSLLAFLTGEVLKTAPLIGKFLVLAVLLAVLQQLQEAFDGSVGKLSRFLSYLVLLSLAMAAFQSVLETARGAIDQMVGLMQALFPAMLTLLLAMGNFATAALFRPMVMASLTFLATLFKNIVLPLFFLAAVLRLFNQISEQFKLNKLAGLIEFGGKVSLGLVMTLFVALMTLQGVTGGVADGVTLRTAKYSVDLIPVVGKFFKDSVELVVTSGLLLRNALGVVAFIALLIICLGPLVKILAMMFVFRLSAALIEPLGEQSLANALQDMAKSLTYIFAALASVGVMFFIAIVVVVSSGNLALMLH</sequence>
<evidence type="ECO:0000256" key="2">
    <source>
        <dbReference type="SAM" id="Phobius"/>
    </source>
</evidence>
<dbReference type="AlphaFoldDB" id="A0A8S0XC76"/>
<feature type="transmembrane region" description="Helical" evidence="2">
    <location>
        <begin position="189"/>
        <end position="207"/>
    </location>
</feature>
<dbReference type="NCBIfam" id="TIGR02829">
    <property type="entry name" value="spore_III_AE"/>
    <property type="match status" value="1"/>
</dbReference>